<gene>
    <name evidence="2" type="ORF">VIBNISOn1_1280052</name>
</gene>
<dbReference type="PANTHER" id="PTHR43283:SF7">
    <property type="entry name" value="BETA-LACTAMASE-RELATED DOMAIN-CONTAINING PROTEIN"/>
    <property type="match status" value="1"/>
</dbReference>
<evidence type="ECO:0000259" key="1">
    <source>
        <dbReference type="Pfam" id="PF00144"/>
    </source>
</evidence>
<feature type="domain" description="Beta-lactamase-related" evidence="1">
    <location>
        <begin position="47"/>
        <end position="323"/>
    </location>
</feature>
<dbReference type="InterPro" id="IPR001466">
    <property type="entry name" value="Beta-lactam-related"/>
</dbReference>
<dbReference type="InterPro" id="IPR050789">
    <property type="entry name" value="Diverse_Enzym_Activities"/>
</dbReference>
<dbReference type="PANTHER" id="PTHR43283">
    <property type="entry name" value="BETA-LACTAMASE-RELATED"/>
    <property type="match status" value="1"/>
</dbReference>
<sequence>MRRWFCLLLVFFLAACGEDKTEVVLAPEKFSGIIERIENNQANNLHALVVWQDNKKILEVFREGGGQHGHIQMSKVPIGRDALHNVHSVTKSFVATLIFMAIDEGRLESLDVPVFSLFPEYQEEDAQDKMAITVRHILNMSTGYALNEHAMPYGLANPFHRHYSAKDLKAMFLGTPLKFEPGSRFCYSGLSTIGLSKVIERIYEKPFATVMREKLFEPLGIDNYRWINQLGSGEPGADWGLMTDSESMGKFGLMLLNDGTWEGKQIIQPHWVEKIKVSEFTRGMMGYGMHFWQLPQFSSAFAALGHGEQYVIVIPNKNAVIVTTAGNYSQVTQANPVLELAHQVYQLL</sequence>
<dbReference type="SUPFAM" id="SSF56601">
    <property type="entry name" value="beta-lactamase/transpeptidase-like"/>
    <property type="match status" value="1"/>
</dbReference>
<reference evidence="2 3" key="1">
    <citation type="journal article" date="2013" name="ISME J.">
        <title>Comparative genomics of pathogenic lineages of Vibrio nigripulchritudo identifies virulence-associated traits.</title>
        <authorList>
            <person name="Goudenege D."/>
            <person name="Labreuche Y."/>
            <person name="Krin E."/>
            <person name="Ansquer D."/>
            <person name="Mangenot S."/>
            <person name="Calteau A."/>
            <person name="Medigue C."/>
            <person name="Mazel D."/>
            <person name="Polz M.F."/>
            <person name="Le Roux F."/>
        </authorList>
    </citation>
    <scope>NUCLEOTIDE SEQUENCE [LARGE SCALE GENOMIC DNA]</scope>
    <source>
        <strain evidence="2 3">SOn1</strain>
    </source>
</reference>
<proteinExistence type="predicted"/>
<dbReference type="EMBL" id="CAOF01000033">
    <property type="protein sequence ID" value="CCO44904.1"/>
    <property type="molecule type" value="Genomic_DNA"/>
</dbReference>
<dbReference type="PROSITE" id="PS51257">
    <property type="entry name" value="PROKAR_LIPOPROTEIN"/>
    <property type="match status" value="1"/>
</dbReference>
<dbReference type="AlphaFoldDB" id="A0AAV2VKA2"/>
<dbReference type="RefSeq" id="WP_022610575.1">
    <property type="nucleotide sequence ID" value="NZ_LK391965.1"/>
</dbReference>
<protein>
    <submittedName>
        <fullName evidence="2">Beta-lactamase</fullName>
    </submittedName>
</protein>
<name>A0AAV2VKA2_9VIBR</name>
<comment type="caution">
    <text evidence="2">The sequence shown here is derived from an EMBL/GenBank/DDBJ whole genome shotgun (WGS) entry which is preliminary data.</text>
</comment>
<dbReference type="Pfam" id="PF00144">
    <property type="entry name" value="Beta-lactamase"/>
    <property type="match status" value="1"/>
</dbReference>
<evidence type="ECO:0000313" key="3">
    <source>
        <dbReference type="Proteomes" id="UP000018211"/>
    </source>
</evidence>
<evidence type="ECO:0000313" key="2">
    <source>
        <dbReference type="EMBL" id="CCO44904.1"/>
    </source>
</evidence>
<dbReference type="InterPro" id="IPR012338">
    <property type="entry name" value="Beta-lactam/transpept-like"/>
</dbReference>
<organism evidence="2 3">
    <name type="scientific">Vibrio nigripulchritudo SOn1</name>
    <dbReference type="NCBI Taxonomy" id="1238450"/>
    <lineage>
        <taxon>Bacteria</taxon>
        <taxon>Pseudomonadati</taxon>
        <taxon>Pseudomonadota</taxon>
        <taxon>Gammaproteobacteria</taxon>
        <taxon>Vibrionales</taxon>
        <taxon>Vibrionaceae</taxon>
        <taxon>Vibrio</taxon>
    </lineage>
</organism>
<dbReference type="Proteomes" id="UP000018211">
    <property type="component" value="Unassembled WGS sequence"/>
</dbReference>
<dbReference type="Gene3D" id="3.40.710.10">
    <property type="entry name" value="DD-peptidase/beta-lactamase superfamily"/>
    <property type="match status" value="1"/>
</dbReference>
<accession>A0AAV2VKA2</accession>